<evidence type="ECO:0000313" key="3">
    <source>
        <dbReference type="Proteomes" id="UP001606210"/>
    </source>
</evidence>
<dbReference type="EMBL" id="JBIGHV010000003">
    <property type="protein sequence ID" value="MFG6429855.1"/>
    <property type="molecule type" value="Genomic_DNA"/>
</dbReference>
<keyword evidence="1" id="KW-1133">Transmembrane helix</keyword>
<proteinExistence type="predicted"/>
<keyword evidence="1" id="KW-0812">Transmembrane</keyword>
<sequence>MTKWLLLVLTCFAIYGVLDSIGWLSRTKKLPAQEIEKVVGYDASHLPLSEREQRANTAHSFTLNKVVVIMAAIALALATTTFKAFFP</sequence>
<dbReference type="RefSeq" id="WP_394477654.1">
    <property type="nucleotide sequence ID" value="NZ_JBIGHV010000003.1"/>
</dbReference>
<feature type="transmembrane region" description="Helical" evidence="1">
    <location>
        <begin position="66"/>
        <end position="86"/>
    </location>
</feature>
<comment type="caution">
    <text evidence="2">The sequence shown here is derived from an EMBL/GenBank/DDBJ whole genome shotgun (WGS) entry which is preliminary data.</text>
</comment>
<evidence type="ECO:0000313" key="2">
    <source>
        <dbReference type="EMBL" id="MFG6429855.1"/>
    </source>
</evidence>
<protein>
    <recommendedName>
        <fullName evidence="4">DUF1772 domain-containing protein</fullName>
    </recommendedName>
</protein>
<evidence type="ECO:0000256" key="1">
    <source>
        <dbReference type="SAM" id="Phobius"/>
    </source>
</evidence>
<dbReference type="Proteomes" id="UP001606210">
    <property type="component" value="Unassembled WGS sequence"/>
</dbReference>
<gene>
    <name evidence="2" type="ORF">ACG00Y_08045</name>
</gene>
<keyword evidence="3" id="KW-1185">Reference proteome</keyword>
<accession>A0ABW7F2C1</accession>
<organism evidence="2 3">
    <name type="scientific">Pelomonas parva</name>
    <dbReference type="NCBI Taxonomy" id="3299032"/>
    <lineage>
        <taxon>Bacteria</taxon>
        <taxon>Pseudomonadati</taxon>
        <taxon>Pseudomonadota</taxon>
        <taxon>Betaproteobacteria</taxon>
        <taxon>Burkholderiales</taxon>
        <taxon>Sphaerotilaceae</taxon>
        <taxon>Roseateles</taxon>
    </lineage>
</organism>
<reference evidence="2 3" key="1">
    <citation type="submission" date="2024-08" db="EMBL/GenBank/DDBJ databases">
        <authorList>
            <person name="Lu H."/>
        </authorList>
    </citation>
    <scope>NUCLEOTIDE SEQUENCE [LARGE SCALE GENOMIC DNA]</scope>
    <source>
        <strain evidence="2 3">LYH14W</strain>
    </source>
</reference>
<keyword evidence="1" id="KW-0472">Membrane</keyword>
<evidence type="ECO:0008006" key="4">
    <source>
        <dbReference type="Google" id="ProtNLM"/>
    </source>
</evidence>
<name>A0ABW7F2C1_9BURK</name>